<dbReference type="EC" id="2.7.7.-" evidence="3"/>
<evidence type="ECO:0000313" key="3">
    <source>
        <dbReference type="EMBL" id="WGE10547.1"/>
    </source>
</evidence>
<gene>
    <name evidence="2" type="ORF">N5925_07520</name>
    <name evidence="3" type="ORF">QBL01_02795</name>
</gene>
<keyword evidence="3" id="KW-0808">Transferase</keyword>
<evidence type="ECO:0000259" key="1">
    <source>
        <dbReference type="Pfam" id="PF18765"/>
    </source>
</evidence>
<proteinExistence type="predicted"/>
<evidence type="ECO:0000313" key="2">
    <source>
        <dbReference type="EMBL" id="MDD2168441.1"/>
    </source>
</evidence>
<sequence>MIDLTEQQLHLVQSILATHLPNIPVWVFGSRIKGTAKRFSDLDLALITDTPLTIHQQAQLELAFSDSDLPFKVDLIDWASCSDSFKQIILQKYEVLPCL</sequence>
<accession>A0A084EWK1</accession>
<dbReference type="SUPFAM" id="SSF81301">
    <property type="entry name" value="Nucleotidyltransferase"/>
    <property type="match status" value="1"/>
</dbReference>
<organism evidence="3 4">
    <name type="scientific">Glaesserella parasuis</name>
    <name type="common">Haemophilus parasuis</name>
    <dbReference type="NCBI Taxonomy" id="738"/>
    <lineage>
        <taxon>Bacteria</taxon>
        <taxon>Pseudomonadati</taxon>
        <taxon>Pseudomonadota</taxon>
        <taxon>Gammaproteobacteria</taxon>
        <taxon>Pasteurellales</taxon>
        <taxon>Pasteurellaceae</taxon>
        <taxon>Glaesserella</taxon>
    </lineage>
</organism>
<dbReference type="Pfam" id="PF18765">
    <property type="entry name" value="Polbeta"/>
    <property type="match status" value="1"/>
</dbReference>
<protein>
    <submittedName>
        <fullName evidence="3">Nucleotidyltransferase domain-containing protein</fullName>
        <ecNumber evidence="3">2.7.7.-</ecNumber>
    </submittedName>
</protein>
<dbReference type="InterPro" id="IPR043519">
    <property type="entry name" value="NT_sf"/>
</dbReference>
<dbReference type="GO" id="GO:0016779">
    <property type="term" value="F:nucleotidyltransferase activity"/>
    <property type="evidence" value="ECO:0007669"/>
    <property type="project" value="UniProtKB-KW"/>
</dbReference>
<dbReference type="EMBL" id="JAODIR010000038">
    <property type="protein sequence ID" value="MDD2168441.1"/>
    <property type="molecule type" value="Genomic_DNA"/>
</dbReference>
<feature type="domain" description="Polymerase beta nucleotidyltransferase" evidence="1">
    <location>
        <begin position="14"/>
        <end position="96"/>
    </location>
</feature>
<dbReference type="RefSeq" id="WP_035493284.1">
    <property type="nucleotide sequence ID" value="NZ_CBCRUP010000038.1"/>
</dbReference>
<reference evidence="3" key="2">
    <citation type="submission" date="2023-04" db="EMBL/GenBank/DDBJ databases">
        <title>Molecular characterization of the Integrative and Conjugative elements harboring multidrug-resistance gene from Glaesserella (Haemophilus) parasuis.</title>
        <authorList>
            <person name="Che Y."/>
            <person name="Zhou L."/>
        </authorList>
    </citation>
    <scope>NUCLEOTIDE SEQUENCE</scope>
    <source>
        <strain evidence="3">Z44</strain>
    </source>
</reference>
<dbReference type="InterPro" id="IPR041633">
    <property type="entry name" value="Polbeta"/>
</dbReference>
<dbReference type="AlphaFoldDB" id="A0A084EWK1"/>
<dbReference type="EMBL" id="CP121769">
    <property type="protein sequence ID" value="WGE10547.1"/>
    <property type="molecule type" value="Genomic_DNA"/>
</dbReference>
<dbReference type="Proteomes" id="UP001148834">
    <property type="component" value="Unassembled WGS sequence"/>
</dbReference>
<dbReference type="CDD" id="cd05403">
    <property type="entry name" value="NT_KNTase_like"/>
    <property type="match status" value="1"/>
</dbReference>
<dbReference type="Gene3D" id="3.30.460.10">
    <property type="entry name" value="Beta Polymerase, domain 2"/>
    <property type="match status" value="1"/>
</dbReference>
<name>A0A084EWK1_GLAPU</name>
<dbReference type="Proteomes" id="UP001222296">
    <property type="component" value="Chromosome"/>
</dbReference>
<dbReference type="OrthoDB" id="9808659at2"/>
<reference evidence="2" key="1">
    <citation type="submission" date="2022-09" db="EMBL/GenBank/DDBJ databases">
        <title>Molecular characterization of Glaesserella parasuis strains circulating in commercial swine farms using whole-genome sequencing.</title>
        <authorList>
            <person name="Mugabi R."/>
            <person name="Clavijo M."/>
            <person name="Li G."/>
        </authorList>
    </citation>
    <scope>NUCLEOTIDE SEQUENCE</scope>
    <source>
        <strain evidence="2">0435-53</strain>
    </source>
</reference>
<keyword evidence="3" id="KW-0548">Nucleotidyltransferase</keyword>
<evidence type="ECO:0000313" key="4">
    <source>
        <dbReference type="Proteomes" id="UP001222296"/>
    </source>
</evidence>